<dbReference type="PANTHER" id="PTHR43441">
    <property type="entry name" value="RIBOSOMAL-PROTEIN-SERINE ACETYLTRANSFERASE"/>
    <property type="match status" value="1"/>
</dbReference>
<dbReference type="Proteomes" id="UP000612361">
    <property type="component" value="Unassembled WGS sequence"/>
</dbReference>
<comment type="caution">
    <text evidence="2">The sequence shown here is derived from an EMBL/GenBank/DDBJ whole genome shotgun (WGS) entry which is preliminary data.</text>
</comment>
<dbReference type="PANTHER" id="PTHR43441:SF2">
    <property type="entry name" value="FAMILY ACETYLTRANSFERASE, PUTATIVE (AFU_ORTHOLOGUE AFUA_7G00850)-RELATED"/>
    <property type="match status" value="1"/>
</dbReference>
<evidence type="ECO:0000313" key="3">
    <source>
        <dbReference type="Proteomes" id="UP000612361"/>
    </source>
</evidence>
<proteinExistence type="predicted"/>
<dbReference type="InterPro" id="IPR051908">
    <property type="entry name" value="Ribosomal_N-acetyltransferase"/>
</dbReference>
<keyword evidence="3" id="KW-1185">Reference proteome</keyword>
<protein>
    <submittedName>
        <fullName evidence="2">GNAT family N-acetyltransferase</fullName>
    </submittedName>
</protein>
<dbReference type="GO" id="GO:0005737">
    <property type="term" value="C:cytoplasm"/>
    <property type="evidence" value="ECO:0007669"/>
    <property type="project" value="TreeGrafter"/>
</dbReference>
<dbReference type="PROSITE" id="PS51186">
    <property type="entry name" value="GNAT"/>
    <property type="match status" value="1"/>
</dbReference>
<dbReference type="SUPFAM" id="SSF55729">
    <property type="entry name" value="Acyl-CoA N-acyltransferases (Nat)"/>
    <property type="match status" value="1"/>
</dbReference>
<gene>
    <name evidence="2" type="ORF">H8K47_07965</name>
</gene>
<dbReference type="InterPro" id="IPR016181">
    <property type="entry name" value="Acyl_CoA_acyltransferase"/>
</dbReference>
<dbReference type="EMBL" id="JACOGG010000006">
    <property type="protein sequence ID" value="MBC3935292.1"/>
    <property type="molecule type" value="Genomic_DNA"/>
</dbReference>
<organism evidence="2 3">
    <name type="scientific">Undibacterium rugosum</name>
    <dbReference type="NCBI Taxonomy" id="2762291"/>
    <lineage>
        <taxon>Bacteria</taxon>
        <taxon>Pseudomonadati</taxon>
        <taxon>Pseudomonadota</taxon>
        <taxon>Betaproteobacteria</taxon>
        <taxon>Burkholderiales</taxon>
        <taxon>Oxalobacteraceae</taxon>
        <taxon>Undibacterium</taxon>
    </lineage>
</organism>
<feature type="domain" description="N-acetyltransferase" evidence="1">
    <location>
        <begin position="7"/>
        <end position="169"/>
    </location>
</feature>
<evidence type="ECO:0000259" key="1">
    <source>
        <dbReference type="PROSITE" id="PS51186"/>
    </source>
</evidence>
<accession>A0A923I2H5</accession>
<dbReference type="GO" id="GO:0008999">
    <property type="term" value="F:protein-N-terminal-alanine acetyltransferase activity"/>
    <property type="evidence" value="ECO:0007669"/>
    <property type="project" value="TreeGrafter"/>
</dbReference>
<dbReference type="Pfam" id="PF13302">
    <property type="entry name" value="Acetyltransf_3"/>
    <property type="match status" value="1"/>
</dbReference>
<evidence type="ECO:0000313" key="2">
    <source>
        <dbReference type="EMBL" id="MBC3935292.1"/>
    </source>
</evidence>
<dbReference type="RefSeq" id="WP_186880866.1">
    <property type="nucleotide sequence ID" value="NZ_JACOGG010000006.1"/>
</dbReference>
<dbReference type="InterPro" id="IPR000182">
    <property type="entry name" value="GNAT_dom"/>
</dbReference>
<sequence>MIQGSSFYLRYPRREEIPHLVHLMNLPESRGDYLSKELFLPAVMEKRLMDAQESRENMEFFVIADLSDQILGRVFHFKTVPYFQSREIGYSLFTNQTRGKGIMTEAVTLLRDYLFDTTLLNRLEIHMNTANKASERVAIKCGFQLEGIARGAVYDRASYHDILMYALLRDEWAAMRQR</sequence>
<dbReference type="GO" id="GO:1990189">
    <property type="term" value="F:protein N-terminal-serine acetyltransferase activity"/>
    <property type="evidence" value="ECO:0007669"/>
    <property type="project" value="TreeGrafter"/>
</dbReference>
<reference evidence="2" key="1">
    <citation type="submission" date="2020-08" db="EMBL/GenBank/DDBJ databases">
        <title>Novel species isolated from subtropical streams in China.</title>
        <authorList>
            <person name="Lu H."/>
        </authorList>
    </citation>
    <scope>NUCLEOTIDE SEQUENCE</scope>
    <source>
        <strain evidence="2">CY7W</strain>
    </source>
</reference>
<dbReference type="AlphaFoldDB" id="A0A923I2H5"/>
<name>A0A923I2H5_9BURK</name>
<dbReference type="Gene3D" id="3.40.630.30">
    <property type="match status" value="1"/>
</dbReference>